<dbReference type="Pfam" id="PF00043">
    <property type="entry name" value="GST_C"/>
    <property type="match status" value="1"/>
</dbReference>
<dbReference type="InterPro" id="IPR004045">
    <property type="entry name" value="Glutathione_S-Trfase_N"/>
</dbReference>
<dbReference type="SUPFAM" id="SSF47616">
    <property type="entry name" value="GST C-terminal domain-like"/>
    <property type="match status" value="1"/>
</dbReference>
<evidence type="ECO:0000259" key="3">
    <source>
        <dbReference type="PROSITE" id="PS50405"/>
    </source>
</evidence>
<reference evidence="4" key="1">
    <citation type="submission" date="2021-04" db="EMBL/GenBank/DDBJ databases">
        <title>Oceanospirillales bacteria with DddD are important DMSP degraders in coastal seawater.</title>
        <authorList>
            <person name="Liu J."/>
        </authorList>
    </citation>
    <scope>NUCLEOTIDE SEQUENCE</scope>
    <source>
        <strain evidence="4">GY6</strain>
    </source>
</reference>
<dbReference type="InterPro" id="IPR036282">
    <property type="entry name" value="Glutathione-S-Trfase_C_sf"/>
</dbReference>
<organism evidence="4 5">
    <name type="scientific">Amphritea atlantica</name>
    <dbReference type="NCBI Taxonomy" id="355243"/>
    <lineage>
        <taxon>Bacteria</taxon>
        <taxon>Pseudomonadati</taxon>
        <taxon>Pseudomonadota</taxon>
        <taxon>Gammaproteobacteria</taxon>
        <taxon>Oceanospirillales</taxon>
        <taxon>Oceanospirillaceae</taxon>
        <taxon>Amphritea</taxon>
    </lineage>
</organism>
<keyword evidence="5" id="KW-1185">Reference proteome</keyword>
<dbReference type="PANTHER" id="PTHR44051:SF8">
    <property type="entry name" value="GLUTATHIONE S-TRANSFERASE GSTA"/>
    <property type="match status" value="1"/>
</dbReference>
<dbReference type="PROSITE" id="PS50404">
    <property type="entry name" value="GST_NTER"/>
    <property type="match status" value="1"/>
</dbReference>
<dbReference type="SFLD" id="SFLDG00358">
    <property type="entry name" value="Main_(cytGST)"/>
    <property type="match status" value="1"/>
</dbReference>
<evidence type="ECO:0000313" key="4">
    <source>
        <dbReference type="EMBL" id="UTW05268.1"/>
    </source>
</evidence>
<evidence type="ECO:0000256" key="1">
    <source>
        <dbReference type="RuleBase" id="RU003494"/>
    </source>
</evidence>
<feature type="domain" description="GST N-terminal" evidence="2">
    <location>
        <begin position="1"/>
        <end position="80"/>
    </location>
</feature>
<evidence type="ECO:0000259" key="2">
    <source>
        <dbReference type="PROSITE" id="PS50404"/>
    </source>
</evidence>
<dbReference type="Gene3D" id="3.40.30.10">
    <property type="entry name" value="Glutaredoxin"/>
    <property type="match status" value="1"/>
</dbReference>
<sequence>MIKVYGGVYSRASMVMCVLETLGIAYENIPMAPRSEPTRTPEYLALNPTGKLPALVDGDLVLWESQAILFYLARKYGDGLLWVDTLEQEADLYRWSLFISNQLEVPALDMLLAVKYAQGEPDHSFIAAQQQILERFLPVLEVHLRDREYLAGGKLTVADFHGAAVIAWPKAAGFDYSAYPAIDRWVSRIQALPAQDKVRQQA</sequence>
<dbReference type="EMBL" id="CP073344">
    <property type="protein sequence ID" value="UTW05268.1"/>
    <property type="molecule type" value="Genomic_DNA"/>
</dbReference>
<dbReference type="InterPro" id="IPR036249">
    <property type="entry name" value="Thioredoxin-like_sf"/>
</dbReference>
<proteinExistence type="inferred from homology"/>
<gene>
    <name evidence="4" type="ORF">KDX31_02420</name>
</gene>
<name>A0ABY5H0Q8_9GAMM</name>
<accession>A0ABY5H0Q8</accession>
<dbReference type="Pfam" id="PF02798">
    <property type="entry name" value="GST_N"/>
    <property type="match status" value="1"/>
</dbReference>
<feature type="domain" description="GST C-terminal" evidence="3">
    <location>
        <begin position="85"/>
        <end position="202"/>
    </location>
</feature>
<dbReference type="Proteomes" id="UP001059950">
    <property type="component" value="Chromosome"/>
</dbReference>
<protein>
    <submittedName>
        <fullName evidence="4">Glutathione S-transferase family protein</fullName>
    </submittedName>
</protein>
<dbReference type="InterPro" id="IPR040079">
    <property type="entry name" value="Glutathione_S-Trfase"/>
</dbReference>
<dbReference type="PANTHER" id="PTHR44051">
    <property type="entry name" value="GLUTATHIONE S-TRANSFERASE-RELATED"/>
    <property type="match status" value="1"/>
</dbReference>
<dbReference type="PROSITE" id="PS50405">
    <property type="entry name" value="GST_CTER"/>
    <property type="match status" value="1"/>
</dbReference>
<dbReference type="InterPro" id="IPR004046">
    <property type="entry name" value="GST_C"/>
</dbReference>
<dbReference type="SUPFAM" id="SSF52833">
    <property type="entry name" value="Thioredoxin-like"/>
    <property type="match status" value="1"/>
</dbReference>
<dbReference type="SFLD" id="SFLDG01150">
    <property type="entry name" value="Main.1:_Beta-like"/>
    <property type="match status" value="1"/>
</dbReference>
<comment type="similarity">
    <text evidence="1">Belongs to the GST superfamily.</text>
</comment>
<dbReference type="InterPro" id="IPR010987">
    <property type="entry name" value="Glutathione-S-Trfase_C-like"/>
</dbReference>
<dbReference type="Gene3D" id="1.20.1050.10">
    <property type="match status" value="1"/>
</dbReference>
<evidence type="ECO:0000313" key="5">
    <source>
        <dbReference type="Proteomes" id="UP001059950"/>
    </source>
</evidence>
<dbReference type="CDD" id="cd03046">
    <property type="entry name" value="GST_N_GTT1_like"/>
    <property type="match status" value="1"/>
</dbReference>
<dbReference type="SFLD" id="SFLDS00019">
    <property type="entry name" value="Glutathione_Transferase_(cytos"/>
    <property type="match status" value="1"/>
</dbReference>